<feature type="transmembrane region" description="Helical" evidence="9">
    <location>
        <begin position="1096"/>
        <end position="1114"/>
    </location>
</feature>
<feature type="region of interest" description="Disordered" evidence="8">
    <location>
        <begin position="1199"/>
        <end position="1230"/>
    </location>
</feature>
<feature type="chain" id="PRO_5046810761" description="Right handed beta helix domain-containing protein" evidence="10">
    <location>
        <begin position="24"/>
        <end position="1230"/>
    </location>
</feature>
<keyword evidence="12" id="KW-1185">Reference proteome</keyword>
<proteinExistence type="predicted"/>
<evidence type="ECO:0000256" key="2">
    <source>
        <dbReference type="ARBA" id="ARBA00004442"/>
    </source>
</evidence>
<keyword evidence="9" id="KW-1133">Transmembrane helix</keyword>
<keyword evidence="6 9" id="KW-0472">Membrane</keyword>
<sequence length="1230" mass="137090">MHTRFLSAVILVMASGWTTKSLSDGLVVRVSGTGTDDKSCRKSNATFPCRSLGFALEALKDSSNRNETMFTFLVDAGNVYSLNESVKINQTSTSVVVYLKSSSNLTGGRSVISCADAKAGIEIGSNTSNTRNINFVDLEFQNCSSRSVAAVVLIWNSRDINFTNCVFRNNAKAGINAFDSSVTIERCHFLNNTSNGYNSGETYIEGVTSAGGGAGFLYQEAWNLSLIVKDSIFEFNSAVTNDTREFVAPTYHVSLIILSGGGFLVVFRKNAQFCRAWIENTRFANNSATIGGGLYVEQSELAMGNHFIMVSSNLSGNTAGQAAGGLSLSQWNNASSFTTVFKNCIVSENEAQRGAGMNVFFMNSDATYNDSVLRFEAVKFSNNRARASSAIRFTTAQPYGSNVDLLAEFINCSFTYHKMSIFARTSPFTSQRINLKFKGNNIFQQNSGGGAATFQDCVIHVDGKLTFANNTGSNGGALLIMSSQIKLYPYSELTFIGNHATGLGGAVYVQEHMMDEFIHENNPDCFLAYINPFFPPSKWKTNVSFIENCSNVKGAAIYISSLRRCVWSETPPHHSPKKALRWDKFLYKNNSLVWNDGSKVLSGDLYDIATDTKEYKTNKKSLKVSPGELVPLSLKAVDELGGDVITSVLAFEIDRLNSAQKLLLDDSLFVVFPNESVPFSFRLTEGVYNKRRKKNRTIMFTDVYSTLNNSLSVELELRDCHPGFIFSDHFKKCVCNTKLEGVERCENGNKVFLKNGYWGNSTSSGEFVTYFCPFNYCNCSNMPGLPGCLFSAENSDGQCADNREGWMCGKCKAKTSVGLRRTECVECSKSGWVLALVIPIVIILCVVIIWLNPGISSELRGPLFFYQVLPFIFDPIGKNTYIFLATDIFNFGGPFNYFLNTCLVRGINNLYAITFGYAVPLLVLTVFFLAYLFSHRLTFSRPQRSMLRSFWFLLLFVYNYLVETSFRILFCPNVAGNHVFFYDGSIQCFHGSHLPTGIVAIIVLVVLVIPPPIAVFLLTNGYWRVKPQWSDTLTNSLRPKRCWWWSVDLCRRLLLVAIYAFVANWKTKKILMTVACMVILAVHSNCQPYMRPRANYAESVYLLVLSILAMMQTVEDQETAFYVCLVLLITAAIHTLVVFFLKAGLFCRRRFKCCTGEETPDDQRHRYQELENTENEESRDTEIERRRSILDTILSKPTGVSNCASDANSSARPEIIDRSDSTSPGVPTCY</sequence>
<evidence type="ECO:0000256" key="7">
    <source>
        <dbReference type="ARBA" id="ARBA00023237"/>
    </source>
</evidence>
<keyword evidence="9" id="KW-0812">Transmembrane</keyword>
<keyword evidence="5 10" id="KW-0732">Signal</keyword>
<evidence type="ECO:0000313" key="12">
    <source>
        <dbReference type="Proteomes" id="UP001159405"/>
    </source>
</evidence>
<dbReference type="InterPro" id="IPR003368">
    <property type="entry name" value="POMP_repeat"/>
</dbReference>
<evidence type="ECO:0000256" key="5">
    <source>
        <dbReference type="ARBA" id="ARBA00022729"/>
    </source>
</evidence>
<evidence type="ECO:0000313" key="11">
    <source>
        <dbReference type="EMBL" id="CAH3144199.1"/>
    </source>
</evidence>
<comment type="subcellular location">
    <subcellularLocation>
        <location evidence="1">Cell envelope</location>
    </subcellularLocation>
    <subcellularLocation>
        <location evidence="2">Cell outer membrane</location>
    </subcellularLocation>
    <subcellularLocation>
        <location evidence="3">Secreted</location>
    </subcellularLocation>
</comment>
<accession>A0ABN8PJW7</accession>
<protein>
    <recommendedName>
        <fullName evidence="13">Right handed beta helix domain-containing protein</fullName>
    </recommendedName>
</protein>
<feature type="transmembrane region" description="Helical" evidence="9">
    <location>
        <begin position="1120"/>
        <end position="1141"/>
    </location>
</feature>
<evidence type="ECO:0000256" key="8">
    <source>
        <dbReference type="SAM" id="MobiDB-lite"/>
    </source>
</evidence>
<evidence type="ECO:0000256" key="10">
    <source>
        <dbReference type="SAM" id="SignalP"/>
    </source>
</evidence>
<feature type="transmembrane region" description="Helical" evidence="9">
    <location>
        <begin position="910"/>
        <end position="933"/>
    </location>
</feature>
<feature type="signal peptide" evidence="10">
    <location>
        <begin position="1"/>
        <end position="23"/>
    </location>
</feature>
<dbReference type="InterPro" id="IPR011050">
    <property type="entry name" value="Pectin_lyase_fold/virulence"/>
</dbReference>
<gene>
    <name evidence="11" type="ORF">PLOB_00043852</name>
</gene>
<dbReference type="InterPro" id="IPR012334">
    <property type="entry name" value="Pectin_lyas_fold"/>
</dbReference>
<dbReference type="Proteomes" id="UP001159405">
    <property type="component" value="Unassembled WGS sequence"/>
</dbReference>
<feature type="transmembrane region" description="Helical" evidence="9">
    <location>
        <begin position="831"/>
        <end position="851"/>
    </location>
</feature>
<dbReference type="PANTHER" id="PTHR11319">
    <property type="entry name" value="G PROTEIN-COUPLED RECEPTOR-RELATED"/>
    <property type="match status" value="1"/>
</dbReference>
<feature type="transmembrane region" description="Helical" evidence="9">
    <location>
        <begin position="998"/>
        <end position="1023"/>
    </location>
</feature>
<dbReference type="SUPFAM" id="SSF51126">
    <property type="entry name" value="Pectin lyase-like"/>
    <property type="match status" value="1"/>
</dbReference>
<evidence type="ECO:0000256" key="3">
    <source>
        <dbReference type="ARBA" id="ARBA00004613"/>
    </source>
</evidence>
<feature type="compositionally biased region" description="Polar residues" evidence="8">
    <location>
        <begin position="1199"/>
        <end position="1211"/>
    </location>
</feature>
<comment type="caution">
    <text evidence="11">The sequence shown here is derived from an EMBL/GenBank/DDBJ whole genome shotgun (WGS) entry which is preliminary data.</text>
</comment>
<evidence type="ECO:0000256" key="9">
    <source>
        <dbReference type="SAM" id="Phobius"/>
    </source>
</evidence>
<feature type="region of interest" description="Disordered" evidence="8">
    <location>
        <begin position="1159"/>
        <end position="1182"/>
    </location>
</feature>
<feature type="compositionally biased region" description="Polar residues" evidence="8">
    <location>
        <begin position="1221"/>
        <end position="1230"/>
    </location>
</feature>
<dbReference type="NCBIfam" id="TIGR01376">
    <property type="entry name" value="POMP_repeat"/>
    <property type="match status" value="1"/>
</dbReference>
<organism evidence="11 12">
    <name type="scientific">Porites lobata</name>
    <dbReference type="NCBI Taxonomy" id="104759"/>
    <lineage>
        <taxon>Eukaryota</taxon>
        <taxon>Metazoa</taxon>
        <taxon>Cnidaria</taxon>
        <taxon>Anthozoa</taxon>
        <taxon>Hexacorallia</taxon>
        <taxon>Scleractinia</taxon>
        <taxon>Fungiina</taxon>
        <taxon>Poritidae</taxon>
        <taxon>Porites</taxon>
    </lineage>
</organism>
<evidence type="ECO:0008006" key="13">
    <source>
        <dbReference type="Google" id="ProtNLM"/>
    </source>
</evidence>
<keyword evidence="7" id="KW-0998">Cell outer membrane</keyword>
<reference evidence="11 12" key="1">
    <citation type="submission" date="2022-05" db="EMBL/GenBank/DDBJ databases">
        <authorList>
            <consortium name="Genoscope - CEA"/>
            <person name="William W."/>
        </authorList>
    </citation>
    <scope>NUCLEOTIDE SEQUENCE [LARGE SCALE GENOMIC DNA]</scope>
</reference>
<evidence type="ECO:0000256" key="4">
    <source>
        <dbReference type="ARBA" id="ARBA00022525"/>
    </source>
</evidence>
<keyword evidence="4" id="KW-0964">Secreted</keyword>
<dbReference type="EMBL" id="CALNXK010000073">
    <property type="protein sequence ID" value="CAH3144199.1"/>
    <property type="molecule type" value="Genomic_DNA"/>
</dbReference>
<feature type="transmembrane region" description="Helical" evidence="9">
    <location>
        <begin position="863"/>
        <end position="884"/>
    </location>
</feature>
<name>A0ABN8PJW7_9CNID</name>
<evidence type="ECO:0000256" key="6">
    <source>
        <dbReference type="ARBA" id="ARBA00023136"/>
    </source>
</evidence>
<evidence type="ECO:0000256" key="1">
    <source>
        <dbReference type="ARBA" id="ARBA00004196"/>
    </source>
</evidence>
<dbReference type="PANTHER" id="PTHR11319:SF35">
    <property type="entry name" value="OUTER MEMBRANE PROTEIN PMPC-RELATED"/>
    <property type="match status" value="1"/>
</dbReference>
<dbReference type="Gene3D" id="2.160.20.10">
    <property type="entry name" value="Single-stranded right-handed beta-helix, Pectin lyase-like"/>
    <property type="match status" value="1"/>
</dbReference>